<evidence type="ECO:0000313" key="3">
    <source>
        <dbReference type="Proteomes" id="UP000305778"/>
    </source>
</evidence>
<evidence type="ECO:0000256" key="1">
    <source>
        <dbReference type="SAM" id="Phobius"/>
    </source>
</evidence>
<keyword evidence="1" id="KW-0812">Transmembrane</keyword>
<dbReference type="EMBL" id="SUMC01000058">
    <property type="protein sequence ID" value="TKA03041.1"/>
    <property type="molecule type" value="Genomic_DNA"/>
</dbReference>
<accession>A0A4U0S7B0</accession>
<evidence type="ECO:0008006" key="4">
    <source>
        <dbReference type="Google" id="ProtNLM"/>
    </source>
</evidence>
<feature type="transmembrane region" description="Helical" evidence="1">
    <location>
        <begin position="46"/>
        <end position="68"/>
    </location>
</feature>
<gene>
    <name evidence="2" type="ORF">FCI23_37435</name>
</gene>
<dbReference type="OrthoDB" id="65739at2"/>
<evidence type="ECO:0000313" key="2">
    <source>
        <dbReference type="EMBL" id="TKA03041.1"/>
    </source>
</evidence>
<dbReference type="AlphaFoldDB" id="A0A4U0S7B0"/>
<dbReference type="InterPro" id="IPR036259">
    <property type="entry name" value="MFS_trans_sf"/>
</dbReference>
<dbReference type="Proteomes" id="UP000305778">
    <property type="component" value="Unassembled WGS sequence"/>
</dbReference>
<keyword evidence="3" id="KW-1185">Reference proteome</keyword>
<dbReference type="SUPFAM" id="SSF103473">
    <property type="entry name" value="MFS general substrate transporter"/>
    <property type="match status" value="1"/>
</dbReference>
<organism evidence="2 3">
    <name type="scientific">Actinacidiphila oryziradicis</name>
    <dbReference type="NCBI Taxonomy" id="2571141"/>
    <lineage>
        <taxon>Bacteria</taxon>
        <taxon>Bacillati</taxon>
        <taxon>Actinomycetota</taxon>
        <taxon>Actinomycetes</taxon>
        <taxon>Kitasatosporales</taxon>
        <taxon>Streptomycetaceae</taxon>
        <taxon>Actinacidiphila</taxon>
    </lineage>
</organism>
<reference evidence="2 3" key="1">
    <citation type="submission" date="2019-04" db="EMBL/GenBank/DDBJ databases">
        <title>Streptomyces oryziradicis sp. nov., a novel actinomycete isolated from rhizosphere soil of rice (Oryza sativa L.).</title>
        <authorList>
            <person name="Li C."/>
        </authorList>
    </citation>
    <scope>NUCLEOTIDE SEQUENCE [LARGE SCALE GENOMIC DNA]</scope>
    <source>
        <strain evidence="2 3">NEAU-C40</strain>
    </source>
</reference>
<keyword evidence="1" id="KW-0472">Membrane</keyword>
<sequence length="87" mass="8953">MRMGCRRDGASGLVPIALALVGDLVPFAQRGRVLGWLFGGIAVQAALLLGFSTALVLFGLTALAAAALDVPLFATERPHSAPARRPG</sequence>
<dbReference type="RefSeq" id="WP_136728635.1">
    <property type="nucleotide sequence ID" value="NZ_SUMC01000058.1"/>
</dbReference>
<protein>
    <recommendedName>
        <fullName evidence="4">MFS transporter</fullName>
    </recommendedName>
</protein>
<name>A0A4U0S7B0_9ACTN</name>
<keyword evidence="1" id="KW-1133">Transmembrane helix</keyword>
<comment type="caution">
    <text evidence="2">The sequence shown here is derived from an EMBL/GenBank/DDBJ whole genome shotgun (WGS) entry which is preliminary data.</text>
</comment>
<proteinExistence type="predicted"/>